<dbReference type="PANTHER" id="PTHR11207">
    <property type="entry name" value="RIBONUCLEASE III"/>
    <property type="match status" value="1"/>
</dbReference>
<sequence>MRRGEMERTTTNYAYAKNALSLCLSFRLLSLASVSSTDVGFVVLLEHLFRVLTTSLRALSQPFLSLSLASGSSTDDSFIIVFQNSTFWKSILHEYVAKLNMEKPSYNTVYQGPLLPVFISSLVFNGTSYIGDIARSKTDAKQSAARAAILSILGNLNLGTMLIGISKSKSMLYNKHKGKALQDIHANLKDVRVGNSTFWKSIVHEYAVKLNLEKPAYNTVHQGSLFLVFTSSIVFNGTSYTSDPARSKKDVKQSVARATILSMMGHMF</sequence>
<dbReference type="PANTHER" id="PTHR11207:SF26">
    <property type="entry name" value="DOUBLE-STRANDED RNA-BINDING PROTEIN 4"/>
    <property type="match status" value="1"/>
</dbReference>
<dbReference type="Gene3D" id="3.30.160.20">
    <property type="match status" value="2"/>
</dbReference>
<evidence type="ECO:0000259" key="2">
    <source>
        <dbReference type="SMART" id="SM00358"/>
    </source>
</evidence>
<keyword evidence="4" id="KW-1185">Reference proteome</keyword>
<dbReference type="AlphaFoldDB" id="A0AAN9PSI8"/>
<feature type="domain" description="DRBM" evidence="2">
    <location>
        <begin position="199"/>
        <end position="264"/>
    </location>
</feature>
<dbReference type="Proteomes" id="UP001359559">
    <property type="component" value="Unassembled WGS sequence"/>
</dbReference>
<dbReference type="SMART" id="SM00358">
    <property type="entry name" value="DSRM"/>
    <property type="match status" value="2"/>
</dbReference>
<dbReference type="InterPro" id="IPR014720">
    <property type="entry name" value="dsRBD_dom"/>
</dbReference>
<feature type="domain" description="DRBM" evidence="2">
    <location>
        <begin position="88"/>
        <end position="153"/>
    </location>
</feature>
<dbReference type="GO" id="GO:0010468">
    <property type="term" value="P:regulation of gene expression"/>
    <property type="evidence" value="ECO:0007669"/>
    <property type="project" value="TreeGrafter"/>
</dbReference>
<dbReference type="GO" id="GO:0005634">
    <property type="term" value="C:nucleus"/>
    <property type="evidence" value="ECO:0007669"/>
    <property type="project" value="TreeGrafter"/>
</dbReference>
<evidence type="ECO:0000256" key="1">
    <source>
        <dbReference type="ARBA" id="ARBA00022884"/>
    </source>
</evidence>
<dbReference type="GO" id="GO:0004525">
    <property type="term" value="F:ribonuclease III activity"/>
    <property type="evidence" value="ECO:0007669"/>
    <property type="project" value="TreeGrafter"/>
</dbReference>
<dbReference type="Pfam" id="PF00035">
    <property type="entry name" value="dsrm"/>
    <property type="match status" value="2"/>
</dbReference>
<dbReference type="GO" id="GO:0006396">
    <property type="term" value="P:RNA processing"/>
    <property type="evidence" value="ECO:0007669"/>
    <property type="project" value="TreeGrafter"/>
</dbReference>
<evidence type="ECO:0000313" key="4">
    <source>
        <dbReference type="Proteomes" id="UP001359559"/>
    </source>
</evidence>
<reference evidence="3 4" key="1">
    <citation type="submission" date="2024-01" db="EMBL/GenBank/DDBJ databases">
        <title>The genomes of 5 underutilized Papilionoideae crops provide insights into root nodulation and disease resistance.</title>
        <authorList>
            <person name="Yuan L."/>
        </authorList>
    </citation>
    <scope>NUCLEOTIDE SEQUENCE [LARGE SCALE GENOMIC DNA]</scope>
    <source>
        <strain evidence="3">LY-2023</strain>
        <tissue evidence="3">Leaf</tissue>
    </source>
</reference>
<name>A0AAN9PSI8_CLITE</name>
<comment type="caution">
    <text evidence="3">The sequence shown here is derived from an EMBL/GenBank/DDBJ whole genome shotgun (WGS) entry which is preliminary data.</text>
</comment>
<organism evidence="3 4">
    <name type="scientific">Clitoria ternatea</name>
    <name type="common">Butterfly pea</name>
    <dbReference type="NCBI Taxonomy" id="43366"/>
    <lineage>
        <taxon>Eukaryota</taxon>
        <taxon>Viridiplantae</taxon>
        <taxon>Streptophyta</taxon>
        <taxon>Embryophyta</taxon>
        <taxon>Tracheophyta</taxon>
        <taxon>Spermatophyta</taxon>
        <taxon>Magnoliopsida</taxon>
        <taxon>eudicotyledons</taxon>
        <taxon>Gunneridae</taxon>
        <taxon>Pentapetalae</taxon>
        <taxon>rosids</taxon>
        <taxon>fabids</taxon>
        <taxon>Fabales</taxon>
        <taxon>Fabaceae</taxon>
        <taxon>Papilionoideae</taxon>
        <taxon>50 kb inversion clade</taxon>
        <taxon>NPAAA clade</taxon>
        <taxon>indigoferoid/millettioid clade</taxon>
        <taxon>Phaseoleae</taxon>
        <taxon>Clitoria</taxon>
    </lineage>
</organism>
<accession>A0AAN9PSI8</accession>
<evidence type="ECO:0000313" key="3">
    <source>
        <dbReference type="EMBL" id="KAK7310475.1"/>
    </source>
</evidence>
<proteinExistence type="predicted"/>
<gene>
    <name evidence="3" type="ORF">RJT34_08027</name>
</gene>
<keyword evidence="1" id="KW-0694">RNA-binding</keyword>
<protein>
    <recommendedName>
        <fullName evidence="2">DRBM domain-containing protein</fullName>
    </recommendedName>
</protein>
<dbReference type="EMBL" id="JAYKXN010000002">
    <property type="protein sequence ID" value="KAK7310475.1"/>
    <property type="molecule type" value="Genomic_DNA"/>
</dbReference>
<dbReference type="SUPFAM" id="SSF54768">
    <property type="entry name" value="dsRNA-binding domain-like"/>
    <property type="match status" value="2"/>
</dbReference>
<dbReference type="GO" id="GO:0003725">
    <property type="term" value="F:double-stranded RNA binding"/>
    <property type="evidence" value="ECO:0007669"/>
    <property type="project" value="TreeGrafter"/>
</dbReference>